<accession>A0A0B5H2K4</accession>
<dbReference type="Proteomes" id="UP000031803">
    <property type="component" value="Segment"/>
</dbReference>
<name>A0A0B5H2K4_9CAUD</name>
<evidence type="ECO:0000313" key="2">
    <source>
        <dbReference type="Proteomes" id="UP000031803"/>
    </source>
</evidence>
<reference evidence="1 2" key="1">
    <citation type="submission" date="2014-12" db="EMBL/GenBank/DDBJ databases">
        <title>Complete genome sequences of three Vibrio cholerae specific bacteriophages.</title>
        <authorList>
            <person name="Bhandare S.G."/>
            <person name="Warry A."/>
            <person name="Emes R.D."/>
            <person name="Hooton S.P.T."/>
            <person name="Barrow P.A."/>
            <person name="Atterbury R.J."/>
        </authorList>
    </citation>
    <scope>NUCLEOTIDE SEQUENCE [LARGE SCALE GENOMIC DNA]</scope>
</reference>
<dbReference type="RefSeq" id="YP_009198547.1">
    <property type="nucleotide sequence ID" value="NC_028799.1"/>
</dbReference>
<sequence length="98" mass="11212">MNLKHIITLRDQKIQTPRLVILCMVHHLQMKTNSAFVGELSALYSQVGRGTYNYTAVNVMCNKLVKTGLLHKTKEGIYPSYSLTQQAEKLIKPFVEEF</sequence>
<gene>
    <name evidence="1" type="ORF">SBVP1_0029</name>
</gene>
<protein>
    <submittedName>
        <fullName evidence="1">Uncharacterized protein</fullName>
    </submittedName>
</protein>
<dbReference type="EMBL" id="KP280062">
    <property type="protein sequence ID" value="AJF40687.1"/>
    <property type="molecule type" value="Genomic_DNA"/>
</dbReference>
<evidence type="ECO:0000313" key="1">
    <source>
        <dbReference type="EMBL" id="AJF40687.1"/>
    </source>
</evidence>
<proteinExistence type="predicted"/>
<keyword evidence="2" id="KW-1185">Reference proteome</keyword>
<dbReference type="KEGG" id="vg:26625625"/>
<dbReference type="GeneID" id="26625625"/>
<dbReference type="OrthoDB" id="32610at10239"/>
<organism evidence="1 2">
    <name type="scientific">Vibrio phage phi 1</name>
    <dbReference type="NCBI Taxonomy" id="1589297"/>
    <lineage>
        <taxon>Viruses</taxon>
        <taxon>Duplodnaviria</taxon>
        <taxon>Heunggongvirae</taxon>
        <taxon>Uroviricota</taxon>
        <taxon>Caudoviricetes</taxon>
        <taxon>Schitoviridae</taxon>
        <taxon>Pacinivirus</taxon>
        <taxon>Pacinivirus phi1</taxon>
    </lineage>
</organism>